<name>A0A4P5ZD79_PLAAG</name>
<proteinExistence type="predicted"/>
<dbReference type="AlphaFoldDB" id="A0A4P5ZD79"/>
<comment type="caution">
    <text evidence="1">The sequence shown here is derived from an EMBL/GenBank/DDBJ whole genome shotgun (WGS) entry which is preliminary data.</text>
</comment>
<dbReference type="Proteomes" id="UP000299794">
    <property type="component" value="Unassembled WGS sequence"/>
</dbReference>
<evidence type="ECO:0000313" key="1">
    <source>
        <dbReference type="EMBL" id="GDZ93988.1"/>
    </source>
</evidence>
<reference evidence="2" key="1">
    <citation type="submission" date="2019-02" db="EMBL/GenBank/DDBJ databases">
        <title>Draft genome sequence of Planktothrix agardhii NIES-905.</title>
        <authorList>
            <person name="Yamaguchi H."/>
            <person name="Suzuki S."/>
            <person name="Kawachi M."/>
        </authorList>
    </citation>
    <scope>NUCLEOTIDE SEQUENCE [LARGE SCALE GENOMIC DNA]</scope>
    <source>
        <strain evidence="2">CCAP 1459/11A</strain>
    </source>
</reference>
<sequence>MLPTDLTFIRVPSFLAPFQLQTLAVTGQAKIPLLLLFVAEFQTGVEQQTKRNNHAGDHRWNTFTTLPTPVLP</sequence>
<protein>
    <submittedName>
        <fullName evidence="1">Uncharacterized protein</fullName>
    </submittedName>
</protein>
<gene>
    <name evidence="1" type="ORF">PA905_19380</name>
</gene>
<dbReference type="EMBL" id="BJCD01000039">
    <property type="protein sequence ID" value="GDZ93988.1"/>
    <property type="molecule type" value="Genomic_DNA"/>
</dbReference>
<evidence type="ECO:0000313" key="2">
    <source>
        <dbReference type="Proteomes" id="UP000299794"/>
    </source>
</evidence>
<accession>A0A4P5ZD79</accession>
<organism evidence="1 2">
    <name type="scientific">Planktothrix agardhii CCAP 1459/11A</name>
    <dbReference type="NCBI Taxonomy" id="282420"/>
    <lineage>
        <taxon>Bacteria</taxon>
        <taxon>Bacillati</taxon>
        <taxon>Cyanobacteriota</taxon>
        <taxon>Cyanophyceae</taxon>
        <taxon>Oscillatoriophycideae</taxon>
        <taxon>Oscillatoriales</taxon>
        <taxon>Microcoleaceae</taxon>
        <taxon>Planktothrix</taxon>
    </lineage>
</organism>